<comment type="catalytic activity">
    <reaction evidence="8 9">
        <text>tRNA(Tyr) + L-tyrosine + ATP = L-tyrosyl-tRNA(Tyr) + AMP + diphosphate + H(+)</text>
        <dbReference type="Rhea" id="RHEA:10220"/>
        <dbReference type="Rhea" id="RHEA-COMP:9706"/>
        <dbReference type="Rhea" id="RHEA-COMP:9707"/>
        <dbReference type="ChEBI" id="CHEBI:15378"/>
        <dbReference type="ChEBI" id="CHEBI:30616"/>
        <dbReference type="ChEBI" id="CHEBI:33019"/>
        <dbReference type="ChEBI" id="CHEBI:58315"/>
        <dbReference type="ChEBI" id="CHEBI:78442"/>
        <dbReference type="ChEBI" id="CHEBI:78536"/>
        <dbReference type="ChEBI" id="CHEBI:456215"/>
        <dbReference type="EC" id="6.1.1.1"/>
    </reaction>
</comment>
<keyword evidence="2 9" id="KW-0436">Ligase</keyword>
<name>A0ABR1APQ5_POLSC</name>
<comment type="similarity">
    <text evidence="9">Belongs to the class-I aminoacyl-tRNA synthetase family.</text>
</comment>
<dbReference type="SUPFAM" id="SSF55174">
    <property type="entry name" value="Alpha-L RNA-binding motif"/>
    <property type="match status" value="1"/>
</dbReference>
<evidence type="ECO:0000256" key="7">
    <source>
        <dbReference type="ARBA" id="ARBA00033323"/>
    </source>
</evidence>
<dbReference type="InterPro" id="IPR036986">
    <property type="entry name" value="S4_RNA-bd_sf"/>
</dbReference>
<dbReference type="NCBIfam" id="TIGR00234">
    <property type="entry name" value="tyrS"/>
    <property type="match status" value="1"/>
</dbReference>
<keyword evidence="6 9" id="KW-0030">Aminoacyl-tRNA synthetase</keyword>
<protein>
    <recommendedName>
        <fullName evidence="1 9">Tyrosine--tRNA ligase</fullName>
        <ecNumber evidence="1 9">6.1.1.1</ecNumber>
    </recommendedName>
    <alternativeName>
        <fullName evidence="7 9">Tyrosyl-tRNA synthetase</fullName>
    </alternativeName>
</protein>
<dbReference type="InterPro" id="IPR001412">
    <property type="entry name" value="aa-tRNA-synth_I_CS"/>
</dbReference>
<evidence type="ECO:0000256" key="6">
    <source>
        <dbReference type="ARBA" id="ARBA00023146"/>
    </source>
</evidence>
<dbReference type="PROSITE" id="PS00178">
    <property type="entry name" value="AA_TRNA_LIGASE_I"/>
    <property type="match status" value="1"/>
</dbReference>
<evidence type="ECO:0000256" key="9">
    <source>
        <dbReference type="RuleBase" id="RU361234"/>
    </source>
</evidence>
<dbReference type="PRINTS" id="PR01040">
    <property type="entry name" value="TRNASYNTHTYR"/>
</dbReference>
<evidence type="ECO:0000256" key="2">
    <source>
        <dbReference type="ARBA" id="ARBA00022598"/>
    </source>
</evidence>
<dbReference type="CDD" id="cd00805">
    <property type="entry name" value="TyrRS_core"/>
    <property type="match status" value="1"/>
</dbReference>
<dbReference type="InterPro" id="IPR014729">
    <property type="entry name" value="Rossmann-like_a/b/a_fold"/>
</dbReference>
<evidence type="ECO:0000256" key="1">
    <source>
        <dbReference type="ARBA" id="ARBA00013160"/>
    </source>
</evidence>
<dbReference type="Gene3D" id="1.10.240.10">
    <property type="entry name" value="Tyrosyl-Transfer RNA Synthetase"/>
    <property type="match status" value="1"/>
</dbReference>
<reference evidence="10 11" key="1">
    <citation type="submission" date="2023-09" db="EMBL/GenBank/DDBJ databases">
        <title>Genomes of two closely related lineages of the louse Polyplax serrata with different host specificities.</title>
        <authorList>
            <person name="Martinu J."/>
            <person name="Tarabai H."/>
            <person name="Stefka J."/>
            <person name="Hypsa V."/>
        </authorList>
    </citation>
    <scope>NUCLEOTIDE SEQUENCE [LARGE SCALE GENOMIC DNA]</scope>
    <source>
        <strain evidence="10">98ZLc_SE</strain>
    </source>
</reference>
<dbReference type="HAMAP" id="MF_02006">
    <property type="entry name" value="Tyr_tRNA_synth_type1"/>
    <property type="match status" value="1"/>
</dbReference>
<keyword evidence="4 9" id="KW-0067">ATP-binding</keyword>
<evidence type="ECO:0000256" key="8">
    <source>
        <dbReference type="ARBA" id="ARBA00048248"/>
    </source>
</evidence>
<keyword evidence="3 9" id="KW-0547">Nucleotide-binding</keyword>
<dbReference type="InterPro" id="IPR002305">
    <property type="entry name" value="aa-tRNA-synth_Ic"/>
</dbReference>
<dbReference type="InterPro" id="IPR024088">
    <property type="entry name" value="Tyr-tRNA-ligase_bac-type"/>
</dbReference>
<dbReference type="SUPFAM" id="SSF52374">
    <property type="entry name" value="Nucleotidylyl transferase"/>
    <property type="match status" value="1"/>
</dbReference>
<dbReference type="InterPro" id="IPR024107">
    <property type="entry name" value="Tyr-tRNA-ligase_bac_1"/>
</dbReference>
<evidence type="ECO:0000256" key="3">
    <source>
        <dbReference type="ARBA" id="ARBA00022741"/>
    </source>
</evidence>
<dbReference type="EC" id="6.1.1.1" evidence="1 9"/>
<dbReference type="EMBL" id="JAWJWF010000046">
    <property type="protein sequence ID" value="KAK6624359.1"/>
    <property type="molecule type" value="Genomic_DNA"/>
</dbReference>
<sequence length="462" mass="52945">MLLQRFRFVKETKKLLKFVRCYSNRNVLKLHERGFYAELFPSRSADEVADLLNGSDQTVYAGFDPTADSLHIGNLLVLINLLHWQRAGHKVIALLGGATAQIGDPSGRNKDRPEMLRTVVEHNAEKIEHSIRVLFENHLEYFCDKADLPKNIQELQIVNNIDWYNDMSALYFINNIGRNFRLGPLLGKQSIRDRLNSEHGLSYTEFSYQILQAYDWLHLYQNHNCHFQVGGNDQLGNIVSGYDLIQKFYNKPVYGLTVPLITTEEGDKFGKSAGNAIWLSKEKTSAFQLYQFFIRIKDSDVQKLLMLFTFETMPKILEIMNEHWKTPHKRLAQKILAENIIKLVHGAKGLEQAENVTAAVYENNVEHLKNLDPLDLKCVFEGASFTELLLQPGTTILEAAIRAGCFKTKNDAIRIISQGGFYINHQRINNFQEVISMASHILPNNVSLMRVGKKNYTIVKWS</sequence>
<dbReference type="InterPro" id="IPR002307">
    <property type="entry name" value="Tyr-tRNA-ligase"/>
</dbReference>
<keyword evidence="11" id="KW-1185">Reference proteome</keyword>
<dbReference type="Gene3D" id="3.10.290.10">
    <property type="entry name" value="RNA-binding S4 domain"/>
    <property type="match status" value="1"/>
</dbReference>
<evidence type="ECO:0000256" key="4">
    <source>
        <dbReference type="ARBA" id="ARBA00022840"/>
    </source>
</evidence>
<dbReference type="Pfam" id="PF00579">
    <property type="entry name" value="tRNA-synt_1b"/>
    <property type="match status" value="1"/>
</dbReference>
<dbReference type="PANTHER" id="PTHR11766:SF0">
    <property type="entry name" value="TYROSINE--TRNA LIGASE, MITOCHONDRIAL"/>
    <property type="match status" value="1"/>
</dbReference>
<keyword evidence="5 9" id="KW-0648">Protein biosynthesis</keyword>
<accession>A0ABR1APQ5</accession>
<evidence type="ECO:0000313" key="11">
    <source>
        <dbReference type="Proteomes" id="UP001359485"/>
    </source>
</evidence>
<gene>
    <name evidence="10" type="ORF">RUM44_011218</name>
</gene>
<dbReference type="PANTHER" id="PTHR11766">
    <property type="entry name" value="TYROSYL-TRNA SYNTHETASE"/>
    <property type="match status" value="1"/>
</dbReference>
<dbReference type="Proteomes" id="UP001359485">
    <property type="component" value="Unassembled WGS sequence"/>
</dbReference>
<evidence type="ECO:0000313" key="10">
    <source>
        <dbReference type="EMBL" id="KAK6624359.1"/>
    </source>
</evidence>
<organism evidence="10 11">
    <name type="scientific">Polyplax serrata</name>
    <name type="common">Common mouse louse</name>
    <dbReference type="NCBI Taxonomy" id="468196"/>
    <lineage>
        <taxon>Eukaryota</taxon>
        <taxon>Metazoa</taxon>
        <taxon>Ecdysozoa</taxon>
        <taxon>Arthropoda</taxon>
        <taxon>Hexapoda</taxon>
        <taxon>Insecta</taxon>
        <taxon>Pterygota</taxon>
        <taxon>Neoptera</taxon>
        <taxon>Paraneoptera</taxon>
        <taxon>Psocodea</taxon>
        <taxon>Troctomorpha</taxon>
        <taxon>Phthiraptera</taxon>
        <taxon>Anoplura</taxon>
        <taxon>Polyplacidae</taxon>
        <taxon>Polyplax</taxon>
    </lineage>
</organism>
<evidence type="ECO:0000256" key="5">
    <source>
        <dbReference type="ARBA" id="ARBA00022917"/>
    </source>
</evidence>
<proteinExistence type="inferred from homology"/>
<comment type="caution">
    <text evidence="10">The sequence shown here is derived from an EMBL/GenBank/DDBJ whole genome shotgun (WGS) entry which is preliminary data.</text>
</comment>
<dbReference type="Gene3D" id="3.40.50.620">
    <property type="entry name" value="HUPs"/>
    <property type="match status" value="1"/>
</dbReference>